<accession>A0A422QCB9</accession>
<dbReference type="AlphaFoldDB" id="A0A422QCB9"/>
<reference evidence="1 2" key="1">
    <citation type="journal article" date="2018" name="BMC Genomics">
        <title>Genomic comparison of Trypanosoma conorhini and Trypanosoma rangeli to Trypanosoma cruzi strains of high and low virulence.</title>
        <authorList>
            <person name="Bradwell K.R."/>
            <person name="Koparde V.N."/>
            <person name="Matveyev A.V."/>
            <person name="Serrano M.G."/>
            <person name="Alves J.M."/>
            <person name="Parikh H."/>
            <person name="Huang B."/>
            <person name="Lee V."/>
            <person name="Espinosa-Alvarez O."/>
            <person name="Ortiz P.A."/>
            <person name="Costa-Martins A.G."/>
            <person name="Teixeira M.M."/>
            <person name="Buck G.A."/>
        </authorList>
    </citation>
    <scope>NUCLEOTIDE SEQUENCE [LARGE SCALE GENOMIC DNA]</scope>
    <source>
        <strain evidence="1 2">025E</strain>
    </source>
</reference>
<dbReference type="RefSeq" id="XP_029232838.1">
    <property type="nucleotide sequence ID" value="XM_029366965.1"/>
</dbReference>
<comment type="caution">
    <text evidence="1">The sequence shown here is derived from an EMBL/GenBank/DDBJ whole genome shotgun (WGS) entry which is preliminary data.</text>
</comment>
<evidence type="ECO:0000313" key="1">
    <source>
        <dbReference type="EMBL" id="RNF27632.1"/>
    </source>
</evidence>
<sequence length="131" mass="14465">MAIASRSGVDAARERGKKEMNSFQAAVGEGSEELAQSCWVARVLPFAHGCRGVSPRSPHERWFVGRCETGRGRHSNHTHNSPWMGCACGREMWASLPRFFFCFSPSRPLPLCLFVPFLPAALASLPGFAER</sequence>
<organism evidence="1 2">
    <name type="scientific">Trypanosoma conorhini</name>
    <dbReference type="NCBI Taxonomy" id="83891"/>
    <lineage>
        <taxon>Eukaryota</taxon>
        <taxon>Discoba</taxon>
        <taxon>Euglenozoa</taxon>
        <taxon>Kinetoplastea</taxon>
        <taxon>Metakinetoplastina</taxon>
        <taxon>Trypanosomatida</taxon>
        <taxon>Trypanosomatidae</taxon>
        <taxon>Trypanosoma</taxon>
    </lineage>
</organism>
<name>A0A422QCB9_9TRYP</name>
<dbReference type="EMBL" id="MKKU01000001">
    <property type="protein sequence ID" value="RNF27632.1"/>
    <property type="molecule type" value="Genomic_DNA"/>
</dbReference>
<gene>
    <name evidence="1" type="ORF">Tco025E_00016</name>
</gene>
<proteinExistence type="predicted"/>
<keyword evidence="2" id="KW-1185">Reference proteome</keyword>
<dbReference type="GeneID" id="40313627"/>
<protein>
    <submittedName>
        <fullName evidence="1">Uncharacterized protein</fullName>
    </submittedName>
</protein>
<evidence type="ECO:0000313" key="2">
    <source>
        <dbReference type="Proteomes" id="UP000284403"/>
    </source>
</evidence>
<dbReference type="Proteomes" id="UP000284403">
    <property type="component" value="Unassembled WGS sequence"/>
</dbReference>